<feature type="region of interest" description="Disordered" evidence="1">
    <location>
        <begin position="138"/>
        <end position="204"/>
    </location>
</feature>
<dbReference type="AlphaFoldDB" id="A0A1Y6M3X2"/>
<gene>
    <name evidence="2" type="ORF">ZT1A5_G12054</name>
</gene>
<reference evidence="2 3" key="1">
    <citation type="submission" date="2016-10" db="EMBL/GenBank/DDBJ databases">
        <authorList>
            <person name="Varghese N."/>
        </authorList>
    </citation>
    <scope>NUCLEOTIDE SEQUENCE [LARGE SCALE GENOMIC DNA]</scope>
</reference>
<name>A0A1Y6M3X2_ZYMTR</name>
<proteinExistence type="predicted"/>
<feature type="region of interest" description="Disordered" evidence="1">
    <location>
        <begin position="280"/>
        <end position="325"/>
    </location>
</feature>
<sequence length="355" mass="38060">MLVLVLRLGPTGGCSSLANTKINASKAAGRSTRDEESAKSATILPRGLGPPRRNNVRRTTVPKIRLVVGAKRTGPCHNAMGTDELHAIDLDFSRCHPHHTTPTTSRRMSGSFTPPTATFTTCQYTFSGSSDMDLRMSARSTVSNSPRRSSIPSLADAWRSLPSSPDHGMDWDPSTPSDRWILGLGGAASRSDNDDDDGLNSAPSPWAQVLFTAKSRLITEEDKMDDASRAMAAAHTLLSLGRDSWANMRPSPEVQEHGSSISHLEAAAVLGEIRHRPIVTPSGSWPGFELESRTRRGGGGGGGGRTTSGSDHSEEEKGDDVFGSATRQATSYGGWMHWNAGVFRREEAESSASSY</sequence>
<evidence type="ECO:0000313" key="2">
    <source>
        <dbReference type="EMBL" id="SMY30599.1"/>
    </source>
</evidence>
<evidence type="ECO:0000256" key="1">
    <source>
        <dbReference type="SAM" id="MobiDB-lite"/>
    </source>
</evidence>
<dbReference type="EMBL" id="LT882696">
    <property type="protein sequence ID" value="SMY30599.1"/>
    <property type="molecule type" value="Genomic_DNA"/>
</dbReference>
<dbReference type="Proteomes" id="UP000215453">
    <property type="component" value="Chromosome 21"/>
</dbReference>
<protein>
    <submittedName>
        <fullName evidence="2">Uncharacterized protein</fullName>
    </submittedName>
</protein>
<feature type="region of interest" description="Disordered" evidence="1">
    <location>
        <begin position="24"/>
        <end position="56"/>
    </location>
</feature>
<organism evidence="2 3">
    <name type="scientific">Zymoseptoria tritici ST99CH_1A5</name>
    <dbReference type="NCBI Taxonomy" id="1276529"/>
    <lineage>
        <taxon>Eukaryota</taxon>
        <taxon>Fungi</taxon>
        <taxon>Dikarya</taxon>
        <taxon>Ascomycota</taxon>
        <taxon>Pezizomycotina</taxon>
        <taxon>Dothideomycetes</taxon>
        <taxon>Dothideomycetidae</taxon>
        <taxon>Mycosphaerellales</taxon>
        <taxon>Mycosphaerellaceae</taxon>
        <taxon>Zymoseptoria</taxon>
    </lineage>
</organism>
<feature type="compositionally biased region" description="Gly residues" evidence="1">
    <location>
        <begin position="297"/>
        <end position="306"/>
    </location>
</feature>
<feature type="compositionally biased region" description="Polar residues" evidence="1">
    <location>
        <begin position="138"/>
        <end position="152"/>
    </location>
</feature>
<evidence type="ECO:0000313" key="3">
    <source>
        <dbReference type="Proteomes" id="UP000215453"/>
    </source>
</evidence>
<accession>A0A1Y6M3X2</accession>